<gene>
    <name evidence="7" type="ORF">ACFSSA_03325</name>
</gene>
<feature type="transmembrane region" description="Helical" evidence="6">
    <location>
        <begin position="92"/>
        <end position="112"/>
    </location>
</feature>
<keyword evidence="2" id="KW-1003">Cell membrane</keyword>
<dbReference type="EMBL" id="JBHUIT010000002">
    <property type="protein sequence ID" value="MFD2255696.1"/>
    <property type="molecule type" value="Genomic_DNA"/>
</dbReference>
<feature type="transmembrane region" description="Helical" evidence="6">
    <location>
        <begin position="133"/>
        <end position="158"/>
    </location>
</feature>
<dbReference type="NCBIfam" id="TIGR00765">
    <property type="entry name" value="yihY_not_rbn"/>
    <property type="match status" value="1"/>
</dbReference>
<reference evidence="8" key="1">
    <citation type="journal article" date="2019" name="Int. J. Syst. Evol. Microbiol.">
        <title>The Global Catalogue of Microorganisms (GCM) 10K type strain sequencing project: providing services to taxonomists for standard genome sequencing and annotation.</title>
        <authorList>
            <consortium name="The Broad Institute Genomics Platform"/>
            <consortium name="The Broad Institute Genome Sequencing Center for Infectious Disease"/>
            <person name="Wu L."/>
            <person name="Ma J."/>
        </authorList>
    </citation>
    <scope>NUCLEOTIDE SEQUENCE [LARGE SCALE GENOMIC DNA]</scope>
    <source>
        <strain evidence="8">CGMCC 4.7106</strain>
    </source>
</reference>
<evidence type="ECO:0000256" key="6">
    <source>
        <dbReference type="SAM" id="Phobius"/>
    </source>
</evidence>
<name>A0ABW5D7X4_9BACT</name>
<keyword evidence="5 6" id="KW-0472">Membrane</keyword>
<comment type="subcellular location">
    <subcellularLocation>
        <location evidence="1">Cell membrane</location>
        <topology evidence="1">Multi-pass membrane protein</topology>
    </subcellularLocation>
</comment>
<feature type="transmembrane region" description="Helical" evidence="6">
    <location>
        <begin position="178"/>
        <end position="200"/>
    </location>
</feature>
<evidence type="ECO:0000256" key="4">
    <source>
        <dbReference type="ARBA" id="ARBA00022989"/>
    </source>
</evidence>
<dbReference type="PANTHER" id="PTHR30213">
    <property type="entry name" value="INNER MEMBRANE PROTEIN YHJD"/>
    <property type="match status" value="1"/>
</dbReference>
<accession>A0ABW5D7X4</accession>
<comment type="caution">
    <text evidence="7">The sequence shown here is derived from an EMBL/GenBank/DDBJ whole genome shotgun (WGS) entry which is preliminary data.</text>
</comment>
<feature type="transmembrane region" description="Helical" evidence="6">
    <location>
        <begin position="243"/>
        <end position="269"/>
    </location>
</feature>
<evidence type="ECO:0000313" key="8">
    <source>
        <dbReference type="Proteomes" id="UP001597375"/>
    </source>
</evidence>
<keyword evidence="3 6" id="KW-0812">Transmembrane</keyword>
<feature type="transmembrane region" description="Helical" evidence="6">
    <location>
        <begin position="212"/>
        <end position="231"/>
    </location>
</feature>
<organism evidence="7 8">
    <name type="scientific">Luteolibacter algae</name>
    <dbReference type="NCBI Taxonomy" id="454151"/>
    <lineage>
        <taxon>Bacteria</taxon>
        <taxon>Pseudomonadati</taxon>
        <taxon>Verrucomicrobiota</taxon>
        <taxon>Verrucomicrobiia</taxon>
        <taxon>Verrucomicrobiales</taxon>
        <taxon>Verrucomicrobiaceae</taxon>
        <taxon>Luteolibacter</taxon>
    </lineage>
</organism>
<dbReference type="Pfam" id="PF03631">
    <property type="entry name" value="Virul_fac_BrkB"/>
    <property type="match status" value="1"/>
</dbReference>
<protein>
    <submittedName>
        <fullName evidence="7">YihY/virulence factor BrkB family protein</fullName>
    </submittedName>
</protein>
<evidence type="ECO:0000256" key="2">
    <source>
        <dbReference type="ARBA" id="ARBA00022475"/>
    </source>
</evidence>
<sequence>MNQPFFRTLHFAKRVFRDFFFRNNGLLLTGAVAYNAMLSLIPLASVMIVVFSQFFDEKILMDAITTEVGLITPKATPMLVEVLGTFLETRKLAGWIGVGVLLFFSSMAFRVLENAFAIIFHKKIPSVKRSFWVSALLPYLFIGLVAVGLIFITAVTAVAESTAGRILVLGGMRIELHWLAGIGLYFAGFVGLVLLFTTLYKVMPVTKISFKLALSGGLTAAVLWEILRSALVGYFTHLSLVNLVYGSMATTIILLLTMEAAALIVLLGAQVIADLQRSRELGIPWYLDAEECVISADPGRQRYHGSPGE</sequence>
<dbReference type="Proteomes" id="UP001597375">
    <property type="component" value="Unassembled WGS sequence"/>
</dbReference>
<keyword evidence="8" id="KW-1185">Reference proteome</keyword>
<dbReference type="PANTHER" id="PTHR30213:SF0">
    <property type="entry name" value="UPF0761 MEMBRANE PROTEIN YIHY"/>
    <property type="match status" value="1"/>
</dbReference>
<dbReference type="RefSeq" id="WP_386818352.1">
    <property type="nucleotide sequence ID" value="NZ_JBHUIT010000002.1"/>
</dbReference>
<dbReference type="PIRSF" id="PIRSF035875">
    <property type="entry name" value="RNase_BN"/>
    <property type="match status" value="1"/>
</dbReference>
<dbReference type="InterPro" id="IPR017039">
    <property type="entry name" value="Virul_fac_BrkB"/>
</dbReference>
<evidence type="ECO:0000256" key="5">
    <source>
        <dbReference type="ARBA" id="ARBA00023136"/>
    </source>
</evidence>
<evidence type="ECO:0000256" key="1">
    <source>
        <dbReference type="ARBA" id="ARBA00004651"/>
    </source>
</evidence>
<feature type="transmembrane region" description="Helical" evidence="6">
    <location>
        <begin position="26"/>
        <end position="51"/>
    </location>
</feature>
<proteinExistence type="predicted"/>
<keyword evidence="4 6" id="KW-1133">Transmembrane helix</keyword>
<evidence type="ECO:0000256" key="3">
    <source>
        <dbReference type="ARBA" id="ARBA00022692"/>
    </source>
</evidence>
<evidence type="ECO:0000313" key="7">
    <source>
        <dbReference type="EMBL" id="MFD2255696.1"/>
    </source>
</evidence>